<evidence type="ECO:0000256" key="10">
    <source>
        <dbReference type="ARBA" id="ARBA00023180"/>
    </source>
</evidence>
<evidence type="ECO:0000256" key="9">
    <source>
        <dbReference type="ARBA" id="ARBA00023170"/>
    </source>
</evidence>
<keyword evidence="3 14" id="KW-0919">Taste</keyword>
<comment type="similarity">
    <text evidence="2 13">Belongs to the G-protein coupled receptor T2R family.</text>
</comment>
<dbReference type="InterPro" id="IPR017452">
    <property type="entry name" value="GPCR_Rhodpsn_7TM"/>
</dbReference>
<dbReference type="GO" id="GO:0033038">
    <property type="term" value="F:bitter taste receptor activity"/>
    <property type="evidence" value="ECO:0007669"/>
    <property type="project" value="InterPro"/>
</dbReference>
<keyword evidence="10" id="KW-0325">Glycoprotein</keyword>
<keyword evidence="4 14" id="KW-0716">Sensory transduction</keyword>
<evidence type="ECO:0000256" key="4">
    <source>
        <dbReference type="ARBA" id="ARBA00022606"/>
    </source>
</evidence>
<evidence type="ECO:0000256" key="14">
    <source>
        <dbReference type="RuleBase" id="RU004424"/>
    </source>
</evidence>
<feature type="transmembrane region" description="Helical" evidence="15">
    <location>
        <begin position="186"/>
        <end position="208"/>
    </location>
</feature>
<sequence>MLGLAKSVFLFLSGTLFILGMLGNGFIAVVNVRSWFKSKRISWSDFIISALALSRIVLLSILLADSVIVVFFVIVYIYGSSGDIIHVFWTFTNHLSIWLATCLGVLYCLKIASFSHPTFLWLKWRVSRVVVWMLLGALLFSCGSAVSLSPQFQIYFLLRETVGTGNVTEHLRKQMGEYQQIYVLNLLWYTPPLILCLASYILLILSLGRHMQQMRQSRSSPSDASTEAHRRAIRIILSFLFLFLFYFLAFLVTSSSNFLPSREMTKFIGQLTTMLYLAGHSFILILGNNKLKQTFVELLCCECGHLKPGSKGPLAP</sequence>
<evidence type="ECO:0000256" key="8">
    <source>
        <dbReference type="ARBA" id="ARBA00023136"/>
    </source>
</evidence>
<dbReference type="InterPro" id="IPR007960">
    <property type="entry name" value="TAS2R"/>
</dbReference>
<keyword evidence="5 14" id="KW-0812">Transmembrane</keyword>
<keyword evidence="6 15" id="KW-1133">Transmembrane helix</keyword>
<dbReference type="RefSeq" id="XP_028381929.1">
    <property type="nucleotide sequence ID" value="XM_028526128.2"/>
</dbReference>
<reference evidence="18" key="1">
    <citation type="submission" date="2025-08" db="UniProtKB">
        <authorList>
            <consortium name="RefSeq"/>
        </authorList>
    </citation>
    <scope>IDENTIFICATION</scope>
    <source>
        <tissue evidence="18">Muscle</tissue>
    </source>
</reference>
<dbReference type="FunCoup" id="A0A6J2MQZ2">
    <property type="interactions" value="50"/>
</dbReference>
<dbReference type="FunFam" id="1.20.1070.10:FF:000042">
    <property type="entry name" value="Taste receptor type 2 member 7"/>
    <property type="match status" value="1"/>
</dbReference>
<evidence type="ECO:0000256" key="15">
    <source>
        <dbReference type="SAM" id="Phobius"/>
    </source>
</evidence>
<keyword evidence="17" id="KW-1185">Reference proteome</keyword>
<dbReference type="KEGG" id="pdic:114508122"/>
<evidence type="ECO:0000256" key="13">
    <source>
        <dbReference type="RuleBase" id="RU004423"/>
    </source>
</evidence>
<dbReference type="Proteomes" id="UP000504628">
    <property type="component" value="Chromosome 10"/>
</dbReference>
<name>A0A6J2MQZ2_9CHIR</name>
<evidence type="ECO:0000256" key="11">
    <source>
        <dbReference type="ARBA" id="ARBA00023224"/>
    </source>
</evidence>
<dbReference type="PANTHER" id="PTHR11394">
    <property type="entry name" value="TASTE RECEPTOR TYPE 2"/>
    <property type="match status" value="1"/>
</dbReference>
<evidence type="ECO:0000259" key="16">
    <source>
        <dbReference type="PROSITE" id="PS50262"/>
    </source>
</evidence>
<evidence type="ECO:0000256" key="3">
    <source>
        <dbReference type="ARBA" id="ARBA00022480"/>
    </source>
</evidence>
<protein>
    <recommendedName>
        <fullName evidence="14">Taste receptor type 2</fullName>
    </recommendedName>
</protein>
<evidence type="ECO:0000256" key="5">
    <source>
        <dbReference type="ARBA" id="ARBA00022692"/>
    </source>
</evidence>
<dbReference type="GO" id="GO:0016020">
    <property type="term" value="C:membrane"/>
    <property type="evidence" value="ECO:0007669"/>
    <property type="project" value="UniProtKB-SubCell"/>
</dbReference>
<evidence type="ECO:0000256" key="7">
    <source>
        <dbReference type="ARBA" id="ARBA00023040"/>
    </source>
</evidence>
<keyword evidence="11 14" id="KW-0807">Transducer</keyword>
<comment type="subcellular location">
    <subcellularLocation>
        <location evidence="1 14">Membrane</location>
        <topology evidence="1 14">Multi-pass membrane protein</topology>
    </subcellularLocation>
</comment>
<accession>A0A6J2MQZ2</accession>
<keyword evidence="7 14" id="KW-0297">G-protein coupled receptor</keyword>
<evidence type="ECO:0000256" key="6">
    <source>
        <dbReference type="ARBA" id="ARBA00022989"/>
    </source>
</evidence>
<feature type="transmembrane region" description="Helical" evidence="15">
    <location>
        <begin position="12"/>
        <end position="36"/>
    </location>
</feature>
<dbReference type="InParanoid" id="A0A6J2MQZ2"/>
<dbReference type="GeneID" id="114508122"/>
<evidence type="ECO:0000256" key="12">
    <source>
        <dbReference type="ARBA" id="ARBA00025304"/>
    </source>
</evidence>
<keyword evidence="8 14" id="KW-0472">Membrane</keyword>
<dbReference type="PROSITE" id="PS50262">
    <property type="entry name" value="G_PROTEIN_RECEP_F1_2"/>
    <property type="match status" value="1"/>
</dbReference>
<dbReference type="PANTHER" id="PTHR11394:SF49">
    <property type="entry name" value="TASTE RECEPTOR TYPE 2 MEMBER 3"/>
    <property type="match status" value="1"/>
</dbReference>
<proteinExistence type="inferred from homology"/>
<feature type="transmembrane region" description="Helical" evidence="15">
    <location>
        <begin position="129"/>
        <end position="148"/>
    </location>
</feature>
<dbReference type="AlphaFoldDB" id="A0A6J2MQZ2"/>
<dbReference type="Pfam" id="PF05296">
    <property type="entry name" value="TAS2R"/>
    <property type="match status" value="1"/>
</dbReference>
<feature type="transmembrane region" description="Helical" evidence="15">
    <location>
        <begin position="84"/>
        <end position="109"/>
    </location>
</feature>
<feature type="transmembrane region" description="Helical" evidence="15">
    <location>
        <begin position="267"/>
        <end position="286"/>
    </location>
</feature>
<comment type="function">
    <text evidence="12">Gustducin-coupled receptor implicated in the perception of bitter compounds in the oral cavity and the gastrointestinal tract. Signals through PLCB2 and the calcium-regulated cation channel TRPM5.</text>
</comment>
<evidence type="ECO:0000313" key="18">
    <source>
        <dbReference type="RefSeq" id="XP_028381929.1"/>
    </source>
</evidence>
<dbReference type="SUPFAM" id="SSF81321">
    <property type="entry name" value="Family A G protein-coupled receptor-like"/>
    <property type="match status" value="1"/>
</dbReference>
<keyword evidence="9 14" id="KW-0675">Receptor</keyword>
<organism evidence="17 18">
    <name type="scientific">Phyllostomus discolor</name>
    <name type="common">pale spear-nosed bat</name>
    <dbReference type="NCBI Taxonomy" id="89673"/>
    <lineage>
        <taxon>Eukaryota</taxon>
        <taxon>Metazoa</taxon>
        <taxon>Chordata</taxon>
        <taxon>Craniata</taxon>
        <taxon>Vertebrata</taxon>
        <taxon>Euteleostomi</taxon>
        <taxon>Mammalia</taxon>
        <taxon>Eutheria</taxon>
        <taxon>Laurasiatheria</taxon>
        <taxon>Chiroptera</taxon>
        <taxon>Yangochiroptera</taxon>
        <taxon>Phyllostomidae</taxon>
        <taxon>Phyllostominae</taxon>
        <taxon>Phyllostomus</taxon>
    </lineage>
</organism>
<evidence type="ECO:0000256" key="1">
    <source>
        <dbReference type="ARBA" id="ARBA00004141"/>
    </source>
</evidence>
<evidence type="ECO:0000313" key="17">
    <source>
        <dbReference type="Proteomes" id="UP000504628"/>
    </source>
</evidence>
<dbReference type="Gene3D" id="1.20.1070.10">
    <property type="entry name" value="Rhodopsin 7-helix transmembrane proteins"/>
    <property type="match status" value="1"/>
</dbReference>
<dbReference type="GO" id="GO:0004930">
    <property type="term" value="F:G protein-coupled receptor activity"/>
    <property type="evidence" value="ECO:0007669"/>
    <property type="project" value="UniProtKB-KW"/>
</dbReference>
<feature type="transmembrane region" description="Helical" evidence="15">
    <location>
        <begin position="56"/>
        <end position="78"/>
    </location>
</feature>
<feature type="domain" description="G-protein coupled receptors family 1 profile" evidence="16">
    <location>
        <begin position="23"/>
        <end position="287"/>
    </location>
</feature>
<gene>
    <name evidence="18" type="primary">LOC114508122</name>
</gene>
<evidence type="ECO:0000256" key="2">
    <source>
        <dbReference type="ARBA" id="ARBA00007376"/>
    </source>
</evidence>
<dbReference type="OrthoDB" id="8876749at2759"/>
<feature type="transmembrane region" description="Helical" evidence="15">
    <location>
        <begin position="235"/>
        <end position="255"/>
    </location>
</feature>